<protein>
    <submittedName>
        <fullName evidence="8">3-oxo-5-alpha-steroid 4-dehydrogenase-domain-containing protein</fullName>
    </submittedName>
</protein>
<feature type="transmembrane region" description="Helical" evidence="6">
    <location>
        <begin position="60"/>
        <end position="82"/>
    </location>
</feature>
<evidence type="ECO:0000259" key="7">
    <source>
        <dbReference type="Pfam" id="PF02544"/>
    </source>
</evidence>
<evidence type="ECO:0000256" key="1">
    <source>
        <dbReference type="ARBA" id="ARBA00004141"/>
    </source>
</evidence>
<dbReference type="Gene3D" id="1.20.120.1630">
    <property type="match status" value="1"/>
</dbReference>
<dbReference type="STRING" id="90262.A0A1X2ILZ9"/>
<feature type="transmembrane region" description="Helical" evidence="6">
    <location>
        <begin position="18"/>
        <end position="39"/>
    </location>
</feature>
<dbReference type="InterPro" id="IPR001104">
    <property type="entry name" value="3-oxo-5_a-steroid_4-DH_C"/>
</dbReference>
<proteinExistence type="inferred from homology"/>
<evidence type="ECO:0000313" key="9">
    <source>
        <dbReference type="Proteomes" id="UP000193560"/>
    </source>
</evidence>
<comment type="caution">
    <text evidence="8">The sequence shown here is derived from an EMBL/GenBank/DDBJ whole genome shotgun (WGS) entry which is preliminary data.</text>
</comment>
<keyword evidence="9" id="KW-1185">Reference proteome</keyword>
<dbReference type="Proteomes" id="UP000193560">
    <property type="component" value="Unassembled WGS sequence"/>
</dbReference>
<feature type="transmembrane region" description="Helical" evidence="6">
    <location>
        <begin position="159"/>
        <end position="178"/>
    </location>
</feature>
<evidence type="ECO:0000256" key="5">
    <source>
        <dbReference type="ARBA" id="ARBA00023136"/>
    </source>
</evidence>
<comment type="subcellular location">
    <subcellularLocation>
        <location evidence="1">Membrane</location>
        <topology evidence="1">Multi-pass membrane protein</topology>
    </subcellularLocation>
</comment>
<dbReference type="GO" id="GO:0016020">
    <property type="term" value="C:membrane"/>
    <property type="evidence" value="ECO:0007669"/>
    <property type="project" value="UniProtKB-SubCell"/>
</dbReference>
<dbReference type="InterPro" id="IPR039357">
    <property type="entry name" value="SRD5A/TECR"/>
</dbReference>
<dbReference type="EMBL" id="MCGE01000008">
    <property type="protein sequence ID" value="ORZ18806.1"/>
    <property type="molecule type" value="Genomic_DNA"/>
</dbReference>
<sequence length="270" mass="30744">MDSLSTILKYRTTYDRTLLAYSTIVLILPPVLLVINAPYGRFTSKNVLLGFGFSRKWSKLAWFTMEMVSPIVYTLTVYLLAYDSSNAARQYGLTTAQKCLSALWYIHYTNRTLIYTYRVPSMASMGLLTWLSAIVFNSVNGYINAYWVATQCCNIDGGMVTNGIGLCLWTAGFISNIYHDSILFSLRKGKSGGYSIPKGGLYRFVSCPNYLSECVEWIGYALLCRSPPSFWFAVGTMSNLIPRAYKSHQWYKQRFKDYPTNRRAVIPFIL</sequence>
<keyword evidence="3 6" id="KW-0812">Transmembrane</keyword>
<keyword evidence="5 6" id="KW-0472">Membrane</keyword>
<dbReference type="OrthoDB" id="5788137at2759"/>
<organism evidence="8 9">
    <name type="scientific">Absidia repens</name>
    <dbReference type="NCBI Taxonomy" id="90262"/>
    <lineage>
        <taxon>Eukaryota</taxon>
        <taxon>Fungi</taxon>
        <taxon>Fungi incertae sedis</taxon>
        <taxon>Mucoromycota</taxon>
        <taxon>Mucoromycotina</taxon>
        <taxon>Mucoromycetes</taxon>
        <taxon>Mucorales</taxon>
        <taxon>Cunninghamellaceae</taxon>
        <taxon>Absidia</taxon>
    </lineage>
</organism>
<evidence type="ECO:0000256" key="3">
    <source>
        <dbReference type="ARBA" id="ARBA00022692"/>
    </source>
</evidence>
<evidence type="ECO:0000313" key="8">
    <source>
        <dbReference type="EMBL" id="ORZ18806.1"/>
    </source>
</evidence>
<name>A0A1X2ILZ9_9FUNG</name>
<feature type="domain" description="3-oxo-5-alpha-steroid 4-dehydrogenase C-terminal" evidence="7">
    <location>
        <begin position="124"/>
        <end position="270"/>
    </location>
</feature>
<evidence type="ECO:0000256" key="4">
    <source>
        <dbReference type="ARBA" id="ARBA00022989"/>
    </source>
</evidence>
<evidence type="ECO:0000256" key="6">
    <source>
        <dbReference type="SAM" id="Phobius"/>
    </source>
</evidence>
<dbReference type="Pfam" id="PF02544">
    <property type="entry name" value="Steroid_dh"/>
    <property type="match status" value="1"/>
</dbReference>
<keyword evidence="4 6" id="KW-1133">Transmembrane helix</keyword>
<dbReference type="GO" id="GO:0016627">
    <property type="term" value="F:oxidoreductase activity, acting on the CH-CH group of donors"/>
    <property type="evidence" value="ECO:0007669"/>
    <property type="project" value="InterPro"/>
</dbReference>
<reference evidence="8 9" key="1">
    <citation type="submission" date="2016-07" db="EMBL/GenBank/DDBJ databases">
        <title>Pervasive Adenine N6-methylation of Active Genes in Fungi.</title>
        <authorList>
            <consortium name="DOE Joint Genome Institute"/>
            <person name="Mondo S.J."/>
            <person name="Dannebaum R.O."/>
            <person name="Kuo R.C."/>
            <person name="Labutti K."/>
            <person name="Haridas S."/>
            <person name="Kuo A."/>
            <person name="Salamov A."/>
            <person name="Ahrendt S.R."/>
            <person name="Lipzen A."/>
            <person name="Sullivan W."/>
            <person name="Andreopoulos W.B."/>
            <person name="Clum A."/>
            <person name="Lindquist E."/>
            <person name="Daum C."/>
            <person name="Ramamoorthy G.K."/>
            <person name="Gryganskyi A."/>
            <person name="Culley D."/>
            <person name="Magnuson J.K."/>
            <person name="James T.Y."/>
            <person name="O'Malley M.A."/>
            <person name="Stajich J.E."/>
            <person name="Spatafora J.W."/>
            <person name="Visel A."/>
            <person name="Grigoriev I.V."/>
        </authorList>
    </citation>
    <scope>NUCLEOTIDE SEQUENCE [LARGE SCALE GENOMIC DNA]</scope>
    <source>
        <strain evidence="8 9">NRRL 1336</strain>
    </source>
</reference>
<gene>
    <name evidence="8" type="ORF">BCR42DRAFT_349436</name>
</gene>
<dbReference type="PROSITE" id="PS50244">
    <property type="entry name" value="S5A_REDUCTASE"/>
    <property type="match status" value="1"/>
</dbReference>
<dbReference type="AlphaFoldDB" id="A0A1X2ILZ9"/>
<accession>A0A1X2ILZ9</accession>
<dbReference type="PANTHER" id="PTHR10556">
    <property type="entry name" value="3-OXO-5-ALPHA-STEROID 4-DEHYDROGENASE"/>
    <property type="match status" value="1"/>
</dbReference>
<dbReference type="GO" id="GO:0006629">
    <property type="term" value="P:lipid metabolic process"/>
    <property type="evidence" value="ECO:0007669"/>
    <property type="project" value="InterPro"/>
</dbReference>
<evidence type="ECO:0000256" key="2">
    <source>
        <dbReference type="ARBA" id="ARBA00007742"/>
    </source>
</evidence>
<feature type="transmembrane region" description="Helical" evidence="6">
    <location>
        <begin position="127"/>
        <end position="147"/>
    </location>
</feature>
<comment type="similarity">
    <text evidence="2">Belongs to the steroid 5-alpha reductase family.</text>
</comment>
<dbReference type="PANTHER" id="PTHR10556:SF43">
    <property type="entry name" value="STEROID 5-ALPHA-REDUCTASE DET2"/>
    <property type="match status" value="1"/>
</dbReference>